<gene>
    <name evidence="2" type="ORF">G3I66_32115</name>
</gene>
<organism evidence="2 3">
    <name type="scientific">Streptomyces rubrogriseus</name>
    <dbReference type="NCBI Taxonomy" id="194673"/>
    <lineage>
        <taxon>Bacteria</taxon>
        <taxon>Bacillati</taxon>
        <taxon>Actinomycetota</taxon>
        <taxon>Actinomycetes</taxon>
        <taxon>Kitasatosporales</taxon>
        <taxon>Streptomycetaceae</taxon>
        <taxon>Streptomyces</taxon>
        <taxon>Streptomyces violaceoruber group</taxon>
    </lineage>
</organism>
<name>A0A6G3TNB3_9ACTN</name>
<reference evidence="2 3" key="1">
    <citation type="submission" date="2020-01" db="EMBL/GenBank/DDBJ databases">
        <title>Insect and environment-associated Actinomycetes.</title>
        <authorList>
            <person name="Currrie C."/>
            <person name="Chevrette M."/>
            <person name="Carlson C."/>
            <person name="Stubbendieck R."/>
            <person name="Wendt-Pienkowski E."/>
        </authorList>
    </citation>
    <scope>NUCLEOTIDE SEQUENCE [LARGE SCALE GENOMIC DNA]</scope>
    <source>
        <strain evidence="2 3">SID7739</strain>
    </source>
</reference>
<comment type="caution">
    <text evidence="2">The sequence shown here is derived from an EMBL/GenBank/DDBJ whole genome shotgun (WGS) entry which is preliminary data.</text>
</comment>
<feature type="region of interest" description="Disordered" evidence="1">
    <location>
        <begin position="37"/>
        <end position="56"/>
    </location>
</feature>
<proteinExistence type="predicted"/>
<evidence type="ECO:0000313" key="3">
    <source>
        <dbReference type="Proteomes" id="UP000475666"/>
    </source>
</evidence>
<accession>A0A6G3TNB3</accession>
<evidence type="ECO:0000313" key="2">
    <source>
        <dbReference type="EMBL" id="NEC37788.1"/>
    </source>
</evidence>
<protein>
    <submittedName>
        <fullName evidence="2">Uncharacterized protein</fullName>
    </submittedName>
</protein>
<dbReference type="AlphaFoldDB" id="A0A6G3TNB3"/>
<evidence type="ECO:0000256" key="1">
    <source>
        <dbReference type="SAM" id="MobiDB-lite"/>
    </source>
</evidence>
<dbReference type="Proteomes" id="UP000475666">
    <property type="component" value="Unassembled WGS sequence"/>
</dbReference>
<dbReference type="EMBL" id="JAAGMQ010000948">
    <property type="protein sequence ID" value="NEC37788.1"/>
    <property type="molecule type" value="Genomic_DNA"/>
</dbReference>
<sequence>MPDDILAVAGRCGMFVPGHGFRHPDVRMPMILVRSSREVSPGPGVPGPGCWLDQGHGRVRSRHRARHGEAIPN</sequence>